<feature type="domain" description="Peptidase M14" evidence="8">
    <location>
        <begin position="10"/>
        <end position="274"/>
    </location>
</feature>
<dbReference type="GO" id="GO:0004181">
    <property type="term" value="F:metallocarboxypeptidase activity"/>
    <property type="evidence" value="ECO:0007669"/>
    <property type="project" value="InterPro"/>
</dbReference>
<sequence length="386" mass="43353">MNSKDQIRQRYHSVLEPTLSGRYLPLASLDPLLEKHKDWVDIQQLGTSVSGRSIHGMKIGRGKRVILGWSQMHGNESTTTRACFDLLAYLKRFRDEDVLVSHFLSEFTFCLIPVLNPDGAEAYTRENYNSVDLNRDAVDLSQPESQVLRSWFDELEPELCLNLHGQRSIYGMDDGNPSIISFLAPAADQNKSRTAARLQAMDKIGQMAGVLNRLHPGCIGLYDDGFNPNCVGDTFQAIGIPTILFEAGHFPGDYNRDGSRELIFLALMQLFGLLPSTFPSSVVNYDDLPRHSQNFRDLILRNVGSKSGGLVDMALQLEEELVDGRIRFVKQLDQMGELSGLFGHFEVDLKGESILINSHENVFVGDKVLTIHRQSDNKLMIFLQIP</sequence>
<gene>
    <name evidence="9" type="ORF">BST85_05775</name>
</gene>
<dbReference type="PANTHER" id="PTHR11705">
    <property type="entry name" value="PROTEASE FAMILY M14 CARBOXYPEPTIDASE A,B"/>
    <property type="match status" value="1"/>
</dbReference>
<evidence type="ECO:0000313" key="10">
    <source>
        <dbReference type="Proteomes" id="UP000239800"/>
    </source>
</evidence>
<evidence type="ECO:0000256" key="7">
    <source>
        <dbReference type="PROSITE-ProRule" id="PRU01379"/>
    </source>
</evidence>
<evidence type="ECO:0000256" key="2">
    <source>
        <dbReference type="ARBA" id="ARBA00005988"/>
    </source>
</evidence>
<dbReference type="EMBL" id="MQUB01000001">
    <property type="protein sequence ID" value="PQB04463.1"/>
    <property type="molecule type" value="Genomic_DNA"/>
</dbReference>
<name>A0A2S7KPG8_9FLAO</name>
<dbReference type="GO" id="GO:0006508">
    <property type="term" value="P:proteolysis"/>
    <property type="evidence" value="ECO:0007669"/>
    <property type="project" value="UniProtKB-KW"/>
</dbReference>
<dbReference type="SMART" id="SM00631">
    <property type="entry name" value="Zn_pept"/>
    <property type="match status" value="1"/>
</dbReference>
<keyword evidence="4" id="KW-0378">Hydrolase</keyword>
<dbReference type="Proteomes" id="UP000239800">
    <property type="component" value="Unassembled WGS sequence"/>
</dbReference>
<dbReference type="AlphaFoldDB" id="A0A2S7KPG8"/>
<keyword evidence="6" id="KW-0482">Metalloprotease</keyword>
<dbReference type="RefSeq" id="WP_104812388.1">
    <property type="nucleotide sequence ID" value="NZ_MQUB01000001.1"/>
</dbReference>
<comment type="cofactor">
    <cofactor evidence="1">
        <name>Zn(2+)</name>
        <dbReference type="ChEBI" id="CHEBI:29105"/>
    </cofactor>
</comment>
<keyword evidence="10" id="KW-1185">Reference proteome</keyword>
<comment type="caution">
    <text evidence="9">The sequence shown here is derived from an EMBL/GenBank/DDBJ whole genome shotgun (WGS) entry which is preliminary data.</text>
</comment>
<evidence type="ECO:0000256" key="1">
    <source>
        <dbReference type="ARBA" id="ARBA00001947"/>
    </source>
</evidence>
<dbReference type="PANTHER" id="PTHR11705:SF143">
    <property type="entry name" value="SLL0236 PROTEIN"/>
    <property type="match status" value="1"/>
</dbReference>
<evidence type="ECO:0000256" key="6">
    <source>
        <dbReference type="ARBA" id="ARBA00023049"/>
    </source>
</evidence>
<protein>
    <recommendedName>
        <fullName evidence="8">Peptidase M14 domain-containing protein</fullName>
    </recommendedName>
</protein>
<dbReference type="Gene3D" id="3.40.630.10">
    <property type="entry name" value="Zn peptidases"/>
    <property type="match status" value="1"/>
</dbReference>
<keyword evidence="5" id="KW-0862">Zinc</keyword>
<dbReference type="GO" id="GO:0008270">
    <property type="term" value="F:zinc ion binding"/>
    <property type="evidence" value="ECO:0007669"/>
    <property type="project" value="InterPro"/>
</dbReference>
<accession>A0A2S7KPG8</accession>
<dbReference type="PROSITE" id="PS52035">
    <property type="entry name" value="PEPTIDASE_M14"/>
    <property type="match status" value="1"/>
</dbReference>
<keyword evidence="3" id="KW-0645">Protease</keyword>
<evidence type="ECO:0000256" key="4">
    <source>
        <dbReference type="ARBA" id="ARBA00022801"/>
    </source>
</evidence>
<proteinExistence type="inferred from homology"/>
<dbReference type="GO" id="GO:0005615">
    <property type="term" value="C:extracellular space"/>
    <property type="evidence" value="ECO:0007669"/>
    <property type="project" value="TreeGrafter"/>
</dbReference>
<dbReference type="InterPro" id="IPR000834">
    <property type="entry name" value="Peptidase_M14"/>
</dbReference>
<comment type="similarity">
    <text evidence="2 7">Belongs to the peptidase M14 family.</text>
</comment>
<evidence type="ECO:0000256" key="3">
    <source>
        <dbReference type="ARBA" id="ARBA00022670"/>
    </source>
</evidence>
<dbReference type="SUPFAM" id="SSF53187">
    <property type="entry name" value="Zn-dependent exopeptidases"/>
    <property type="match status" value="1"/>
</dbReference>
<comment type="caution">
    <text evidence="7">Lacks conserved residue(s) required for the propagation of feature annotation.</text>
</comment>
<evidence type="ECO:0000259" key="8">
    <source>
        <dbReference type="PROSITE" id="PS52035"/>
    </source>
</evidence>
<dbReference type="OrthoDB" id="1119199at2"/>
<evidence type="ECO:0000313" key="9">
    <source>
        <dbReference type="EMBL" id="PQB04463.1"/>
    </source>
</evidence>
<dbReference type="Pfam" id="PF00246">
    <property type="entry name" value="Peptidase_M14"/>
    <property type="match status" value="1"/>
</dbReference>
<evidence type="ECO:0000256" key="5">
    <source>
        <dbReference type="ARBA" id="ARBA00022833"/>
    </source>
</evidence>
<reference evidence="9 10" key="1">
    <citation type="submission" date="2016-11" db="EMBL/GenBank/DDBJ databases">
        <title>Trade-off between light-utilization and light-protection in marine flavobacteria.</title>
        <authorList>
            <person name="Kumagai Y."/>
        </authorList>
    </citation>
    <scope>NUCLEOTIDE SEQUENCE [LARGE SCALE GENOMIC DNA]</scope>
    <source>
        <strain evidence="9 10">NBRC 107741</strain>
    </source>
</reference>
<organism evidence="9 10">
    <name type="scientific">Aureitalea marina</name>
    <dbReference type="NCBI Taxonomy" id="930804"/>
    <lineage>
        <taxon>Bacteria</taxon>
        <taxon>Pseudomonadati</taxon>
        <taxon>Bacteroidota</taxon>
        <taxon>Flavobacteriia</taxon>
        <taxon>Flavobacteriales</taxon>
        <taxon>Flavobacteriaceae</taxon>
        <taxon>Aureitalea</taxon>
    </lineage>
</organism>